<name>A0A401H993_AERPX</name>
<reference evidence="2 3" key="1">
    <citation type="submission" date="2017-02" db="EMBL/GenBank/DDBJ databases">
        <title>isolation and characterization of a novel temperate virus Aeropyrum globular virus 1 infecting hyperthermophilic archaeon Aeropyrum.</title>
        <authorList>
            <person name="Yumiya M."/>
            <person name="Yoshida T."/>
            <person name="Sako Y."/>
        </authorList>
    </citation>
    <scope>NUCLEOTIDE SEQUENCE [LARGE SCALE GENOMIC DNA]</scope>
    <source>
        <strain evidence="2 3">YK1-12-2013</strain>
    </source>
</reference>
<dbReference type="Proteomes" id="UP000291213">
    <property type="component" value="Unassembled WGS sequence"/>
</dbReference>
<keyword evidence="1" id="KW-0812">Transmembrane</keyword>
<feature type="transmembrane region" description="Helical" evidence="1">
    <location>
        <begin position="26"/>
        <end position="56"/>
    </location>
</feature>
<feature type="transmembrane region" description="Helical" evidence="1">
    <location>
        <begin position="175"/>
        <end position="201"/>
    </location>
</feature>
<feature type="transmembrane region" description="Helical" evidence="1">
    <location>
        <begin position="76"/>
        <end position="95"/>
    </location>
</feature>
<accession>A0A401H993</accession>
<protein>
    <submittedName>
        <fullName evidence="2">Uncharacterized protein</fullName>
    </submittedName>
</protein>
<organism evidence="2 3">
    <name type="scientific">Aeropyrum pernix</name>
    <dbReference type="NCBI Taxonomy" id="56636"/>
    <lineage>
        <taxon>Archaea</taxon>
        <taxon>Thermoproteota</taxon>
        <taxon>Thermoprotei</taxon>
        <taxon>Desulfurococcales</taxon>
        <taxon>Desulfurococcaceae</taxon>
        <taxon>Aeropyrum</taxon>
    </lineage>
</organism>
<dbReference type="AlphaFoldDB" id="A0A401H993"/>
<feature type="transmembrane region" description="Helical" evidence="1">
    <location>
        <begin position="144"/>
        <end position="163"/>
    </location>
</feature>
<dbReference type="EMBL" id="BDMD01000036">
    <property type="protein sequence ID" value="GBF08938.1"/>
    <property type="molecule type" value="Genomic_DNA"/>
</dbReference>
<evidence type="ECO:0000313" key="3">
    <source>
        <dbReference type="Proteomes" id="UP000291213"/>
    </source>
</evidence>
<comment type="caution">
    <text evidence="2">The sequence shown here is derived from an EMBL/GenBank/DDBJ whole genome shotgun (WGS) entry which is preliminary data.</text>
</comment>
<sequence length="224" mass="22556">MGLEAEDQRGEDSMPALLGEFAGRMLVSLAVASASILLAGGSVVSVRVAGLLFGFLAEDLGLPGIPMDIVDAAGEIAFNLVLSVGGLTSSLIAYVGSRELERALHQLPGGRAEDLGLPVLLLKIGSLAAIAGSVLLLLGAGLTLATAGFIVFQAGLAIMAYWARSRGGLDTSMTLLLAGASLALIGAAVGVSAAVLAGMAIEAVSFYRLRSPPSGRPGREGETL</sequence>
<keyword evidence="1" id="KW-1133">Transmembrane helix</keyword>
<gene>
    <name evidence="2" type="ORF">apy_06630</name>
</gene>
<feature type="transmembrane region" description="Helical" evidence="1">
    <location>
        <begin position="115"/>
        <end position="138"/>
    </location>
</feature>
<keyword evidence="1" id="KW-0472">Membrane</keyword>
<evidence type="ECO:0000256" key="1">
    <source>
        <dbReference type="SAM" id="Phobius"/>
    </source>
</evidence>
<proteinExistence type="predicted"/>
<evidence type="ECO:0000313" key="2">
    <source>
        <dbReference type="EMBL" id="GBF08938.1"/>
    </source>
</evidence>